<sequence length="1374" mass="158226">MNTNQQIKDQIFRDGVSQRDRLLKALEPDYVSVDERDLSDLLTFVQEYATKLNYYDESNTIKGNWSSFFAGNVQQMVAYINHPESANDEQTLKQLSQPHLVLLFIFLLLLRYPQQQFKALTQRHLDFYYKDALKLTERNEVSDKVHVVFELAQGEETHLIKQGTLLNAGQDSQGIDLNYATDNDIIVNQATVGSIKTVFVEKSYISLETIHNQEKKSDTGFENMLRWAVGSPNQGDELPKFNDSAVDIEYLKTNIYQRIKELQTTEPVPEDLKNYIENQLFFDTVENFKYCLGIHERQINKDEPDTQEPTEFEWQEVYKIIEKAYKKKITFQRRNALKEEREQSGFESMMKFALGYPNPGDSLPEMPNNYKTLQQIFENITQEDVTRYIKEQLSLSVEDFRKIIEIQGTTEKPNWEEVYRLVEKAQTEKRKFTYPPIGRTEIKNIYANSIIDVEDGKVAKVERFNTFGNPTKTSQNVIGFAVSSPLLLLTEGQRNITLTFASQEKTLNREAFQKIMESQNQPFEIYLSGEKQWIKLEDFEYTIGDFIVEEPLKSYANNQISLNSDFTRVSLTNDTFSNSKDNNDVEKIIIWNDGRIFKIKKISTTNNREADIQQIGIGHFPKKETQETENQINLYRPSAIYLNSLQFQLTLNSNFYPILPLIPDKSNFVIATPYPVVKILLKEVSSENNNQEKLLYYEQFKSVRLEKVNIQVKAEGVQDIKLRNDNSILNTKTPFQPFGNSPKAGSGFYFTNKEISQKKLESLAIKIEWMGLPQDFEEHYKAYSDTNIIKEEIANNSFKASLKLFNNRSWINIETDKPLFSQDNNSLSNPIHLNYKNFNVFDYSLETSNVETDSDDPFEENRYFKLELESPDFGQDLYPIVLNKVALATDDKRNLTVYPPYTPEVKAISLDYAASVEIDLKNSSNKHLSQIFQLHPFGYVDIQTLNQYNLTDKKYYLLPQYEEEGSLYIGIRNLQPPQNLSILFKMIGGSGNGELTQPQVHWSYLSGNSWQEFQDTEILSDSTNGLIDAGIIRLSIPDQATSQHNLLPGGLHWIRATVKENIDAISDTLDIKPQAVSATFVNQENAADHFSKPLAADSIRGFVIRNPTIKTVQQPYTSFGGKPKEDNRTFTMRVSERLRHKQRAITAWDYERLVLEKFPQIYKVKCITSAAGNNNPSAAKVTVVVIPDISNTAPFFPLEPKAPLYLLKEIEAYLQKYTSPFVKIIVKNPNYERIKYRVGIRFRGGYEQGYYLNQLNQDIKRFLSPWAYEEQADIPFGSSIHSSSVIHFIEKRPYVDYVANLKLIEQVGIKTGSQGKSDTSYRVNQSNLAQVQHPDSILVSASEHIIDLIGTENYDKEDFEGIGYMIIGIDFFVS</sequence>
<protein>
    <recommendedName>
        <fullName evidence="3">Baseplate protein J-like domain-containing protein</fullName>
    </recommendedName>
</protein>
<evidence type="ECO:0000313" key="2">
    <source>
        <dbReference type="Proteomes" id="UP001301728"/>
    </source>
</evidence>
<accession>A0ABU5U2G7</accession>
<proteinExistence type="predicted"/>
<reference evidence="1 2" key="1">
    <citation type="submission" date="2023-12" db="EMBL/GenBank/DDBJ databases">
        <title>Baltic Sea Cyanobacteria.</title>
        <authorList>
            <person name="Delbaje E."/>
            <person name="Fewer D.P."/>
            <person name="Shishido T.K."/>
        </authorList>
    </citation>
    <scope>NUCLEOTIDE SEQUENCE [LARGE SCALE GENOMIC DNA]</scope>
    <source>
        <strain evidence="1 2">CCNP 1315</strain>
    </source>
</reference>
<organism evidence="1 2">
    <name type="scientific">Limnoraphis robusta CCNP1315</name>
    <dbReference type="NCBI Taxonomy" id="3110306"/>
    <lineage>
        <taxon>Bacteria</taxon>
        <taxon>Bacillati</taxon>
        <taxon>Cyanobacteriota</taxon>
        <taxon>Cyanophyceae</taxon>
        <taxon>Oscillatoriophycideae</taxon>
        <taxon>Oscillatoriales</taxon>
        <taxon>Sirenicapillariaceae</taxon>
        <taxon>Limnoraphis</taxon>
    </lineage>
</organism>
<name>A0ABU5U2G7_9CYAN</name>
<gene>
    <name evidence="1" type="ORF">VB854_20880</name>
</gene>
<dbReference type="RefSeq" id="WP_323275419.1">
    <property type="nucleotide sequence ID" value="NZ_JAYGHT010000132.1"/>
</dbReference>
<keyword evidence="2" id="KW-1185">Reference proteome</keyword>
<evidence type="ECO:0000313" key="1">
    <source>
        <dbReference type="EMBL" id="MEA5521396.1"/>
    </source>
</evidence>
<comment type="caution">
    <text evidence="1">The sequence shown here is derived from an EMBL/GenBank/DDBJ whole genome shotgun (WGS) entry which is preliminary data.</text>
</comment>
<dbReference type="Proteomes" id="UP001301728">
    <property type="component" value="Unassembled WGS sequence"/>
</dbReference>
<evidence type="ECO:0008006" key="3">
    <source>
        <dbReference type="Google" id="ProtNLM"/>
    </source>
</evidence>
<dbReference type="EMBL" id="JAYGHT010000132">
    <property type="protein sequence ID" value="MEA5521396.1"/>
    <property type="molecule type" value="Genomic_DNA"/>
</dbReference>